<dbReference type="GO" id="GO:0016491">
    <property type="term" value="F:oxidoreductase activity"/>
    <property type="evidence" value="ECO:0007669"/>
    <property type="project" value="UniProtKB-KW"/>
</dbReference>
<proteinExistence type="inferred from homology"/>
<organism evidence="4 5">
    <name type="scientific">Streptomyces longisporoflavus</name>
    <dbReference type="NCBI Taxonomy" id="28044"/>
    <lineage>
        <taxon>Bacteria</taxon>
        <taxon>Bacillati</taxon>
        <taxon>Actinomycetota</taxon>
        <taxon>Actinomycetes</taxon>
        <taxon>Kitasatosporales</taxon>
        <taxon>Streptomycetaceae</taxon>
        <taxon>Streptomyces</taxon>
    </lineage>
</organism>
<keyword evidence="2 4" id="KW-0560">Oxidoreductase</keyword>
<dbReference type="EC" id="1.1.1.-" evidence="4"/>
<keyword evidence="5" id="KW-1185">Reference proteome</keyword>
<evidence type="ECO:0000313" key="5">
    <source>
        <dbReference type="Proteomes" id="UP001610818"/>
    </source>
</evidence>
<name>A0ABW7R5N7_9ACTN</name>
<dbReference type="Gene3D" id="3.40.50.720">
    <property type="entry name" value="NAD(P)-binding Rossmann-like Domain"/>
    <property type="match status" value="1"/>
</dbReference>
<dbReference type="PANTHER" id="PTHR42760:SF115">
    <property type="entry name" value="3-OXOACYL-[ACYL-CARRIER-PROTEIN] REDUCTASE FABG"/>
    <property type="match status" value="1"/>
</dbReference>
<dbReference type="CDD" id="cd05233">
    <property type="entry name" value="SDR_c"/>
    <property type="match status" value="1"/>
</dbReference>
<dbReference type="PANTHER" id="PTHR42760">
    <property type="entry name" value="SHORT-CHAIN DEHYDROGENASES/REDUCTASES FAMILY MEMBER"/>
    <property type="match status" value="1"/>
</dbReference>
<dbReference type="PRINTS" id="PR00080">
    <property type="entry name" value="SDRFAMILY"/>
</dbReference>
<dbReference type="Proteomes" id="UP001610818">
    <property type="component" value="Unassembled WGS sequence"/>
</dbReference>
<dbReference type="SUPFAM" id="SSF51735">
    <property type="entry name" value="NAD(P)-binding Rossmann-fold domains"/>
    <property type="match status" value="1"/>
</dbReference>
<evidence type="ECO:0000259" key="3">
    <source>
        <dbReference type="SMART" id="SM00822"/>
    </source>
</evidence>
<comment type="caution">
    <text evidence="4">The sequence shown here is derived from an EMBL/GenBank/DDBJ whole genome shotgun (WGS) entry which is preliminary data.</text>
</comment>
<evidence type="ECO:0000256" key="1">
    <source>
        <dbReference type="ARBA" id="ARBA00006484"/>
    </source>
</evidence>
<dbReference type="InterPro" id="IPR002347">
    <property type="entry name" value="SDR_fam"/>
</dbReference>
<evidence type="ECO:0000256" key="2">
    <source>
        <dbReference type="ARBA" id="ARBA00023002"/>
    </source>
</evidence>
<dbReference type="RefSeq" id="WP_397719052.1">
    <property type="nucleotide sequence ID" value="NZ_JBIRGN010000017.1"/>
</dbReference>
<sequence>MTSGITANTRVAVVTGARQGIGRHIAEVLADRGWQLALIDREFPKETLDAINAVDLQTPPAERAIGIVADVSDEDVVEQAKDQILRHFGRVDALVNNAGIGMIAAAEATPADQWRRVLDVNLTGPFLLSRAFGTAMLDSGTPGAIVNVASIAALGGIPDRSAYNASKHGLLGLTRTLAVEWGARGVRVNAVCPGFVKTEMDQADLASGAYTMADIVDRVPLARFAEPDDVAEAVAYLADTNHSAYVNGIALPVDGGWTADCGWRALRLRKRTPLPPDSHAAA</sequence>
<dbReference type="EMBL" id="JBIRGQ010000017">
    <property type="protein sequence ID" value="MFH8551930.1"/>
    <property type="molecule type" value="Genomic_DNA"/>
</dbReference>
<reference evidence="4 5" key="1">
    <citation type="submission" date="2024-10" db="EMBL/GenBank/DDBJ databases">
        <title>The Natural Products Discovery Center: Release of the First 8490 Sequenced Strains for Exploring Actinobacteria Biosynthetic Diversity.</title>
        <authorList>
            <person name="Kalkreuter E."/>
            <person name="Kautsar S.A."/>
            <person name="Yang D."/>
            <person name="Bader C.D."/>
            <person name="Teijaro C.N."/>
            <person name="Fluegel L."/>
            <person name="Davis C.M."/>
            <person name="Simpson J.R."/>
            <person name="Lauterbach L."/>
            <person name="Steele A.D."/>
            <person name="Gui C."/>
            <person name="Meng S."/>
            <person name="Li G."/>
            <person name="Viehrig K."/>
            <person name="Ye F."/>
            <person name="Su P."/>
            <person name="Kiefer A.F."/>
            <person name="Nichols A."/>
            <person name="Cepeda A.J."/>
            <person name="Yan W."/>
            <person name="Fan B."/>
            <person name="Jiang Y."/>
            <person name="Adhikari A."/>
            <person name="Zheng C.-J."/>
            <person name="Schuster L."/>
            <person name="Cowan T.M."/>
            <person name="Smanski M.J."/>
            <person name="Chevrette M.G."/>
            <person name="De Carvalho L.P.S."/>
            <person name="Shen B."/>
        </authorList>
    </citation>
    <scope>NUCLEOTIDE SEQUENCE [LARGE SCALE GENOMIC DNA]</scope>
    <source>
        <strain evidence="4 5">NPDC017990</strain>
    </source>
</reference>
<accession>A0ABW7R5N7</accession>
<feature type="domain" description="Ketoreductase" evidence="3">
    <location>
        <begin position="10"/>
        <end position="184"/>
    </location>
</feature>
<gene>
    <name evidence="4" type="ORF">ACH4F9_43850</name>
</gene>
<dbReference type="InterPro" id="IPR057326">
    <property type="entry name" value="KR_dom"/>
</dbReference>
<dbReference type="InterPro" id="IPR020904">
    <property type="entry name" value="Sc_DH/Rdtase_CS"/>
</dbReference>
<dbReference type="PROSITE" id="PS00061">
    <property type="entry name" value="ADH_SHORT"/>
    <property type="match status" value="1"/>
</dbReference>
<dbReference type="PRINTS" id="PR00081">
    <property type="entry name" value="GDHRDH"/>
</dbReference>
<comment type="similarity">
    <text evidence="1">Belongs to the short-chain dehydrogenases/reductases (SDR) family.</text>
</comment>
<dbReference type="SMART" id="SM00822">
    <property type="entry name" value="PKS_KR"/>
    <property type="match status" value="1"/>
</dbReference>
<dbReference type="InterPro" id="IPR036291">
    <property type="entry name" value="NAD(P)-bd_dom_sf"/>
</dbReference>
<evidence type="ECO:0000313" key="4">
    <source>
        <dbReference type="EMBL" id="MFH8551930.1"/>
    </source>
</evidence>
<dbReference type="Pfam" id="PF13561">
    <property type="entry name" value="adh_short_C2"/>
    <property type="match status" value="1"/>
</dbReference>
<protein>
    <submittedName>
        <fullName evidence="4">SDR family NAD(P)-dependent oxidoreductase</fullName>
        <ecNumber evidence="4">1.1.1.-</ecNumber>
    </submittedName>
</protein>